<sequence>MRYIKQIFYILLFMIIHTDTKILRGHLYTTQNWAFLARFCFLTEKGKFRYDFTIGGDPNSNVNLLLYYDAPNQWTSVYPSNKSCQEKQSILSIDHGQIVPLSASSNIAPISGCVIINEPGARVRCTSYREFRSSRPRWWFIVLADCSSKSGLNVSYDMSLTNASPGLLPLLIAAGSIYIILLGFSIYVARQLRLRRLLHITYKIFMLSMTFQLIGICSEIYSLAWLGNTGFEAPKTALFGNIYENCSETLYTLLLILMALGYTVTKSVLPAIQIWRIFGFISLIVILQMLLLSYQSEVFDPGLVLYIYESPPGFCLMALKLVAWGVFCTCCFRTCKRTVSKLQFYASLLSLGSAWFLCHPLTVLAITFAVDKWVRQSVVKGCSLWIVFVGHAMFLYVTRPATNNKRFPFHIRTCQVVPITVGQNHNYEPRRNAATAGIFTVQFRNGLARPA</sequence>
<accession>A0AA39F5K6</accession>
<keyword evidence="10" id="KW-1185">Reference proteome</keyword>
<evidence type="ECO:0000256" key="2">
    <source>
        <dbReference type="ARBA" id="ARBA00022692"/>
    </source>
</evidence>
<evidence type="ECO:0000256" key="3">
    <source>
        <dbReference type="ARBA" id="ARBA00022989"/>
    </source>
</evidence>
<feature type="domain" description="GPR180/TMEM145 transmembrane" evidence="7">
    <location>
        <begin position="177"/>
        <end position="394"/>
    </location>
</feature>
<evidence type="ECO:0000259" key="8">
    <source>
        <dbReference type="Pfam" id="PF21892"/>
    </source>
</evidence>
<evidence type="ECO:0000259" key="7">
    <source>
        <dbReference type="Pfam" id="PF10192"/>
    </source>
</evidence>
<name>A0AA39F5K6_MICHY</name>
<comment type="subcellular location">
    <subcellularLocation>
        <location evidence="1">Membrane</location>
        <topology evidence="1">Multi-pass membrane protein</topology>
    </subcellularLocation>
</comment>
<reference evidence="9" key="1">
    <citation type="journal article" date="2023" name="bioRxiv">
        <title>Scaffold-level genome assemblies of two parasitoid biocontrol wasps reveal the parthenogenesis mechanism and an associated novel virus.</title>
        <authorList>
            <person name="Inwood S."/>
            <person name="Skelly J."/>
            <person name="Guhlin J."/>
            <person name="Harrop T."/>
            <person name="Goldson S."/>
            <person name="Dearden P."/>
        </authorList>
    </citation>
    <scope>NUCLEOTIDE SEQUENCE</scope>
    <source>
        <strain evidence="9">Lincoln</strain>
        <tissue evidence="9">Whole body</tissue>
    </source>
</reference>
<feature type="domain" description="GPR180-like N-terminal" evidence="8">
    <location>
        <begin position="24"/>
        <end position="156"/>
    </location>
</feature>
<keyword evidence="5" id="KW-0325">Glycoprotein</keyword>
<feature type="transmembrane region" description="Helical" evidence="6">
    <location>
        <begin position="314"/>
        <end position="332"/>
    </location>
</feature>
<dbReference type="GO" id="GO:0019236">
    <property type="term" value="P:response to pheromone"/>
    <property type="evidence" value="ECO:0007669"/>
    <property type="project" value="InterPro"/>
</dbReference>
<dbReference type="InterPro" id="IPR019336">
    <property type="entry name" value="GPR180/TMEM145_TM"/>
</dbReference>
<dbReference type="Pfam" id="PF21892">
    <property type="entry name" value="TMEM145_N"/>
    <property type="match status" value="1"/>
</dbReference>
<evidence type="ECO:0000256" key="6">
    <source>
        <dbReference type="SAM" id="Phobius"/>
    </source>
</evidence>
<feature type="transmembrane region" description="Helical" evidence="6">
    <location>
        <begin position="378"/>
        <end position="397"/>
    </location>
</feature>
<keyword evidence="2 6" id="KW-0812">Transmembrane</keyword>
<feature type="transmembrane region" description="Helical" evidence="6">
    <location>
        <begin position="168"/>
        <end position="188"/>
    </location>
</feature>
<keyword evidence="4 6" id="KW-0472">Membrane</keyword>
<feature type="transmembrane region" description="Helical" evidence="6">
    <location>
        <begin position="274"/>
        <end position="294"/>
    </location>
</feature>
<keyword evidence="3 6" id="KW-1133">Transmembrane helix</keyword>
<evidence type="ECO:0000256" key="1">
    <source>
        <dbReference type="ARBA" id="ARBA00004141"/>
    </source>
</evidence>
<evidence type="ECO:0008006" key="11">
    <source>
        <dbReference type="Google" id="ProtNLM"/>
    </source>
</evidence>
<feature type="transmembrane region" description="Helical" evidence="6">
    <location>
        <begin position="200"/>
        <end position="222"/>
    </location>
</feature>
<dbReference type="Pfam" id="PF10192">
    <property type="entry name" value="GPR180-TMEM145_TM"/>
    <property type="match status" value="1"/>
</dbReference>
<evidence type="ECO:0000256" key="4">
    <source>
        <dbReference type="ARBA" id="ARBA00023136"/>
    </source>
</evidence>
<dbReference type="InterPro" id="IPR047831">
    <property type="entry name" value="GPR180/TMEM145"/>
</dbReference>
<evidence type="ECO:0000313" key="9">
    <source>
        <dbReference type="EMBL" id="KAK0163371.1"/>
    </source>
</evidence>
<dbReference type="Proteomes" id="UP001168972">
    <property type="component" value="Unassembled WGS sequence"/>
</dbReference>
<protein>
    <recommendedName>
        <fullName evidence="11">Intimal thickness related receptor IRP domain-containing protein</fullName>
    </recommendedName>
</protein>
<organism evidence="9 10">
    <name type="scientific">Microctonus hyperodae</name>
    <name type="common">Parasitoid wasp</name>
    <dbReference type="NCBI Taxonomy" id="165561"/>
    <lineage>
        <taxon>Eukaryota</taxon>
        <taxon>Metazoa</taxon>
        <taxon>Ecdysozoa</taxon>
        <taxon>Arthropoda</taxon>
        <taxon>Hexapoda</taxon>
        <taxon>Insecta</taxon>
        <taxon>Pterygota</taxon>
        <taxon>Neoptera</taxon>
        <taxon>Endopterygota</taxon>
        <taxon>Hymenoptera</taxon>
        <taxon>Apocrita</taxon>
        <taxon>Ichneumonoidea</taxon>
        <taxon>Braconidae</taxon>
        <taxon>Euphorinae</taxon>
        <taxon>Microctonus</taxon>
    </lineage>
</organism>
<gene>
    <name evidence="9" type="ORF">PV327_007059</name>
</gene>
<dbReference type="EMBL" id="JAQQBR010001833">
    <property type="protein sequence ID" value="KAK0163371.1"/>
    <property type="molecule type" value="Genomic_DNA"/>
</dbReference>
<feature type="transmembrane region" description="Helical" evidence="6">
    <location>
        <begin position="344"/>
        <end position="366"/>
    </location>
</feature>
<dbReference type="PANTHER" id="PTHR23252:SF24">
    <property type="entry name" value="TRANSMEMBRANE PROTEIN 145"/>
    <property type="match status" value="1"/>
</dbReference>
<dbReference type="AlphaFoldDB" id="A0AA39F5K6"/>
<comment type="caution">
    <text evidence="9">The sequence shown here is derived from an EMBL/GenBank/DDBJ whole genome shotgun (WGS) entry which is preliminary data.</text>
</comment>
<dbReference type="InterPro" id="IPR053880">
    <property type="entry name" value="GPR180-like_N"/>
</dbReference>
<dbReference type="PANTHER" id="PTHR23252">
    <property type="entry name" value="INTIMAL THICKNESS RECEPTOR-RELATED"/>
    <property type="match status" value="1"/>
</dbReference>
<reference evidence="9" key="2">
    <citation type="submission" date="2023-03" db="EMBL/GenBank/DDBJ databases">
        <authorList>
            <person name="Inwood S.N."/>
            <person name="Skelly J.G."/>
            <person name="Guhlin J."/>
            <person name="Harrop T.W.R."/>
            <person name="Goldson S.G."/>
            <person name="Dearden P.K."/>
        </authorList>
    </citation>
    <scope>NUCLEOTIDE SEQUENCE</scope>
    <source>
        <strain evidence="9">Lincoln</strain>
        <tissue evidence="9">Whole body</tissue>
    </source>
</reference>
<feature type="transmembrane region" description="Helical" evidence="6">
    <location>
        <begin position="242"/>
        <end position="262"/>
    </location>
</feature>
<evidence type="ECO:0000313" key="10">
    <source>
        <dbReference type="Proteomes" id="UP001168972"/>
    </source>
</evidence>
<evidence type="ECO:0000256" key="5">
    <source>
        <dbReference type="ARBA" id="ARBA00023180"/>
    </source>
</evidence>
<proteinExistence type="predicted"/>
<dbReference type="GO" id="GO:0007186">
    <property type="term" value="P:G protein-coupled receptor signaling pathway"/>
    <property type="evidence" value="ECO:0007669"/>
    <property type="project" value="InterPro"/>
</dbReference>
<dbReference type="GO" id="GO:0016020">
    <property type="term" value="C:membrane"/>
    <property type="evidence" value="ECO:0007669"/>
    <property type="project" value="UniProtKB-SubCell"/>
</dbReference>